<dbReference type="Proteomes" id="UP000179283">
    <property type="component" value="Unassembled WGS sequence"/>
</dbReference>
<evidence type="ECO:0008006" key="3">
    <source>
        <dbReference type="Google" id="ProtNLM"/>
    </source>
</evidence>
<dbReference type="AlphaFoldDB" id="A0A1G2U497"/>
<accession>A0A1G2U497</accession>
<reference evidence="1 2" key="1">
    <citation type="journal article" date="2016" name="Nat. Commun.">
        <title>Thousands of microbial genomes shed light on interconnected biogeochemical processes in an aquifer system.</title>
        <authorList>
            <person name="Anantharaman K."/>
            <person name="Brown C.T."/>
            <person name="Hug L.A."/>
            <person name="Sharon I."/>
            <person name="Castelle C.J."/>
            <person name="Probst A.J."/>
            <person name="Thomas B.C."/>
            <person name="Singh A."/>
            <person name="Wilkins M.J."/>
            <person name="Karaoz U."/>
            <person name="Brodie E.L."/>
            <person name="Williams K.H."/>
            <person name="Hubbard S.S."/>
            <person name="Banfield J.F."/>
        </authorList>
    </citation>
    <scope>NUCLEOTIDE SEQUENCE [LARGE SCALE GENOMIC DNA]</scope>
</reference>
<protein>
    <recommendedName>
        <fullName evidence="3">POTRA domain-containing protein</fullName>
    </recommendedName>
</protein>
<sequence>MKVARRVIFWLFLILLIIAMPLWLSYADFLRIKEIEVIGANTLLASDIKSLAEERLAGKYFFLFPKNNAVLYSKEDIKSSLSKEFTQIDTVELNLNSLNMLEISVEMRKPSALWCRNLDTKLCYFIDNKGLVFEEAGDFSPGVYFIYYGNIEDEVIGALYLSSEEFKNVEAFKAGVRNLSLIPQSISPLSKGSFKLSVSGGDIIFSLRDDITATLSNLASVLADSKLKVVDNQELTVSSIDLRFGNKVILKKGTE</sequence>
<comment type="caution">
    <text evidence="1">The sequence shown here is derived from an EMBL/GenBank/DDBJ whole genome shotgun (WGS) entry which is preliminary data.</text>
</comment>
<evidence type="ECO:0000313" key="2">
    <source>
        <dbReference type="Proteomes" id="UP000179283"/>
    </source>
</evidence>
<proteinExistence type="predicted"/>
<organism evidence="1 2">
    <name type="scientific">Candidatus Zambryskibacteria bacterium RIFCSPLOWO2_01_FULL_43_17</name>
    <dbReference type="NCBI Taxonomy" id="1802760"/>
    <lineage>
        <taxon>Bacteria</taxon>
        <taxon>Candidatus Zambryskiibacteriota</taxon>
    </lineage>
</organism>
<gene>
    <name evidence="1" type="ORF">A2920_03320</name>
</gene>
<name>A0A1G2U497_9BACT</name>
<evidence type="ECO:0000313" key="1">
    <source>
        <dbReference type="EMBL" id="OHB04311.1"/>
    </source>
</evidence>
<dbReference type="EMBL" id="MHWD01000011">
    <property type="protein sequence ID" value="OHB04311.1"/>
    <property type="molecule type" value="Genomic_DNA"/>
</dbReference>